<keyword evidence="5 12" id="KW-0812">Transmembrane</keyword>
<keyword evidence="18" id="KW-1185">Reference proteome</keyword>
<keyword evidence="2 12" id="KW-0813">Transport</keyword>
<evidence type="ECO:0000259" key="16">
    <source>
        <dbReference type="Pfam" id="PF07715"/>
    </source>
</evidence>
<keyword evidence="8" id="KW-0406">Ion transport</keyword>
<evidence type="ECO:0000256" key="13">
    <source>
        <dbReference type="RuleBase" id="RU003357"/>
    </source>
</evidence>
<dbReference type="InterPro" id="IPR037066">
    <property type="entry name" value="Plug_dom_sf"/>
</dbReference>
<evidence type="ECO:0000256" key="11">
    <source>
        <dbReference type="ARBA" id="ARBA00023237"/>
    </source>
</evidence>
<evidence type="ECO:0000256" key="3">
    <source>
        <dbReference type="ARBA" id="ARBA00022452"/>
    </source>
</evidence>
<name>A0A3L9MG82_9FLAO</name>
<evidence type="ECO:0000256" key="2">
    <source>
        <dbReference type="ARBA" id="ARBA00022448"/>
    </source>
</evidence>
<comment type="caution">
    <text evidence="17">The sequence shown here is derived from an EMBL/GenBank/DDBJ whole genome shotgun (WGS) entry which is preliminary data.</text>
</comment>
<feature type="chain" id="PRO_5018294205" evidence="14">
    <location>
        <begin position="23"/>
        <end position="715"/>
    </location>
</feature>
<dbReference type="EMBL" id="RDOJ01000003">
    <property type="protein sequence ID" value="RLZ11908.1"/>
    <property type="molecule type" value="Genomic_DNA"/>
</dbReference>
<keyword evidence="10 12" id="KW-0472">Membrane</keyword>
<evidence type="ECO:0000256" key="5">
    <source>
        <dbReference type="ARBA" id="ARBA00022692"/>
    </source>
</evidence>
<feature type="domain" description="TonB-dependent receptor plug" evidence="16">
    <location>
        <begin position="58"/>
        <end position="154"/>
    </location>
</feature>
<organism evidence="17 18">
    <name type="scientific">Faecalibacter macacae</name>
    <dbReference type="NCBI Taxonomy" id="1859289"/>
    <lineage>
        <taxon>Bacteria</taxon>
        <taxon>Pseudomonadati</taxon>
        <taxon>Bacteroidota</taxon>
        <taxon>Flavobacteriia</taxon>
        <taxon>Flavobacteriales</taxon>
        <taxon>Weeksellaceae</taxon>
        <taxon>Faecalibacter</taxon>
    </lineage>
</organism>
<keyword evidence="3 12" id="KW-1134">Transmembrane beta strand</keyword>
<keyword evidence="4" id="KW-0410">Iron transport</keyword>
<dbReference type="InterPro" id="IPR000531">
    <property type="entry name" value="Beta-barrel_TonB"/>
</dbReference>
<comment type="subcellular location">
    <subcellularLocation>
        <location evidence="1 12">Cell outer membrane</location>
        <topology evidence="1 12">Multi-pass membrane protein</topology>
    </subcellularLocation>
</comment>
<evidence type="ECO:0000313" key="17">
    <source>
        <dbReference type="EMBL" id="RLZ11908.1"/>
    </source>
</evidence>
<dbReference type="InterPro" id="IPR012910">
    <property type="entry name" value="Plug_dom"/>
</dbReference>
<gene>
    <name evidence="17" type="ORF">EAH69_03010</name>
</gene>
<keyword evidence="17" id="KW-0675">Receptor</keyword>
<dbReference type="InterPro" id="IPR039426">
    <property type="entry name" value="TonB-dep_rcpt-like"/>
</dbReference>
<dbReference type="RefSeq" id="WP_121933717.1">
    <property type="nucleotide sequence ID" value="NZ_RDOJ01000003.1"/>
</dbReference>
<dbReference type="Pfam" id="PF07715">
    <property type="entry name" value="Plug"/>
    <property type="match status" value="1"/>
</dbReference>
<evidence type="ECO:0000256" key="12">
    <source>
        <dbReference type="PROSITE-ProRule" id="PRU01360"/>
    </source>
</evidence>
<evidence type="ECO:0000256" key="14">
    <source>
        <dbReference type="SAM" id="SignalP"/>
    </source>
</evidence>
<dbReference type="GO" id="GO:0009279">
    <property type="term" value="C:cell outer membrane"/>
    <property type="evidence" value="ECO:0007669"/>
    <property type="project" value="UniProtKB-SubCell"/>
</dbReference>
<evidence type="ECO:0000256" key="7">
    <source>
        <dbReference type="ARBA" id="ARBA00023004"/>
    </source>
</evidence>
<comment type="similarity">
    <text evidence="12 13">Belongs to the TonB-dependent receptor family.</text>
</comment>
<evidence type="ECO:0000256" key="6">
    <source>
        <dbReference type="ARBA" id="ARBA00022729"/>
    </source>
</evidence>
<dbReference type="InterPro" id="IPR036942">
    <property type="entry name" value="Beta-barrel_TonB_sf"/>
</dbReference>
<evidence type="ECO:0000259" key="15">
    <source>
        <dbReference type="Pfam" id="PF00593"/>
    </source>
</evidence>
<keyword evidence="9 13" id="KW-0798">TonB box</keyword>
<protein>
    <submittedName>
        <fullName evidence="17">TonB-dependent receptor</fullName>
    </submittedName>
</protein>
<evidence type="ECO:0000313" key="18">
    <source>
        <dbReference type="Proteomes" id="UP000275348"/>
    </source>
</evidence>
<dbReference type="SUPFAM" id="SSF56935">
    <property type="entry name" value="Porins"/>
    <property type="match status" value="1"/>
</dbReference>
<evidence type="ECO:0000256" key="1">
    <source>
        <dbReference type="ARBA" id="ARBA00004571"/>
    </source>
</evidence>
<reference evidence="17 18" key="1">
    <citation type="submission" date="2018-10" db="EMBL/GenBank/DDBJ databases">
        <authorList>
            <person name="Chen X."/>
        </authorList>
    </citation>
    <scope>NUCLEOTIDE SEQUENCE [LARGE SCALE GENOMIC DNA]</scope>
    <source>
        <strain evidence="17 18">YIM 102668</strain>
    </source>
</reference>
<keyword evidence="6 14" id="KW-0732">Signal</keyword>
<dbReference type="GO" id="GO:0015344">
    <property type="term" value="F:siderophore uptake transmembrane transporter activity"/>
    <property type="evidence" value="ECO:0007669"/>
    <property type="project" value="TreeGrafter"/>
</dbReference>
<dbReference type="Pfam" id="PF00593">
    <property type="entry name" value="TonB_dep_Rec_b-barrel"/>
    <property type="match status" value="1"/>
</dbReference>
<evidence type="ECO:0000256" key="4">
    <source>
        <dbReference type="ARBA" id="ARBA00022496"/>
    </source>
</evidence>
<dbReference type="PANTHER" id="PTHR32552:SF68">
    <property type="entry name" value="FERRICHROME OUTER MEMBRANE TRANSPORTER_PHAGE RECEPTOR"/>
    <property type="match status" value="1"/>
</dbReference>
<evidence type="ECO:0000256" key="8">
    <source>
        <dbReference type="ARBA" id="ARBA00023065"/>
    </source>
</evidence>
<keyword evidence="11 12" id="KW-0998">Cell outer membrane</keyword>
<dbReference type="Gene3D" id="2.170.130.10">
    <property type="entry name" value="TonB-dependent receptor, plug domain"/>
    <property type="match status" value="1"/>
</dbReference>
<dbReference type="PANTHER" id="PTHR32552">
    <property type="entry name" value="FERRICHROME IRON RECEPTOR-RELATED"/>
    <property type="match status" value="1"/>
</dbReference>
<evidence type="ECO:0000256" key="10">
    <source>
        <dbReference type="ARBA" id="ARBA00023136"/>
    </source>
</evidence>
<dbReference type="Proteomes" id="UP000275348">
    <property type="component" value="Unassembled WGS sequence"/>
</dbReference>
<dbReference type="AlphaFoldDB" id="A0A3L9MG82"/>
<feature type="domain" description="TonB-dependent receptor-like beta-barrel" evidence="15">
    <location>
        <begin position="235"/>
        <end position="684"/>
    </location>
</feature>
<accession>A0A3L9MG82</accession>
<dbReference type="CDD" id="cd01347">
    <property type="entry name" value="ligand_gated_channel"/>
    <property type="match status" value="1"/>
</dbReference>
<dbReference type="OrthoDB" id="9775095at2"/>
<feature type="signal peptide" evidence="14">
    <location>
        <begin position="1"/>
        <end position="22"/>
    </location>
</feature>
<dbReference type="PROSITE" id="PS52016">
    <property type="entry name" value="TONB_DEPENDENT_REC_3"/>
    <property type="match status" value="1"/>
</dbReference>
<dbReference type="Gene3D" id="2.40.170.20">
    <property type="entry name" value="TonB-dependent receptor, beta-barrel domain"/>
    <property type="match status" value="1"/>
</dbReference>
<sequence>MRKNTILLGSFVTLLSATYIQAQENDSINQLQQVEIFGDRNTKQRGLETITRFPGSPQDQLQSISVISEKLIEDQGALTITEVARNVPGVTLFGSYGGNRESMSIRGYRGTPVLKNGIRMDSDFRTSSGVTDMQGIESLQVIRGASAITQGMANGLGSAGGVINLVTKTPRFTNTGNIGLRVGSWNQIRTTFDVQRTVGENKNFAFRVNGAYEQADSYRDVINKDKIYVNPSLAWKIDDKTEFIAEFDYLKGNATPDRGTFNTKGITENGLIDMGSRFLGFDIDNEEMEVFSYAARITRQLTDKINVRAAWMSNFNTRDLLGSTISGNGESRRRGMAHSFKDDRNSTFQIDVMGKEFVFGKFKWSWQVGYDLTTTRTDSRTAKGITNVNSDVASTGPINNHIELTPEQWAQLELGASTMENMTSYGFLTQQQLTYAEKFKLVAAARYSYANDYKYSAIDPMVGLMYSPTENINIYGTYATTTSLRSAAQNMIDGTKAGASVTDQFEAGIKTSWFQDRLRANVNYFNMNQDNLTYQYYDPETNAATNFYDYAGNLRRSGLEVEVTGRPLTNLQVLLGYSYVDAGYNNSPSYVQGSRPMNSPYTTANAWVQYKFQNTKSFVDGLSASVGVYYTGSRPVNDQATSRDSHGNIMNGAAPFLMPDYTTLNAQLGYTMKRFDFRVFFNNITDVVGYNSYYRGGYINQIDPFNIAGQVVFKF</sequence>
<proteinExistence type="inferred from homology"/>
<evidence type="ECO:0000256" key="9">
    <source>
        <dbReference type="ARBA" id="ARBA00023077"/>
    </source>
</evidence>
<keyword evidence="7" id="KW-0408">Iron</keyword>